<dbReference type="PANTHER" id="PTHR11113:SF14">
    <property type="entry name" value="N-ACETYLGLUCOSAMINE-6-PHOSPHATE DEACETYLASE"/>
    <property type="match status" value="1"/>
</dbReference>
<organism evidence="4 5">
    <name type="scientific">Pseudolysinimonas kribbensis</name>
    <dbReference type="NCBI Taxonomy" id="433641"/>
    <lineage>
        <taxon>Bacteria</taxon>
        <taxon>Bacillati</taxon>
        <taxon>Actinomycetota</taxon>
        <taxon>Actinomycetes</taxon>
        <taxon>Micrococcales</taxon>
        <taxon>Microbacteriaceae</taxon>
        <taxon>Pseudolysinimonas</taxon>
    </lineage>
</organism>
<protein>
    <recommendedName>
        <fullName evidence="3">Amidohydrolase-related domain-containing protein</fullName>
    </recommendedName>
</protein>
<reference evidence="5" key="1">
    <citation type="journal article" date="2019" name="Int. J. Syst. Evol. Microbiol.">
        <title>The Global Catalogue of Microorganisms (GCM) 10K type strain sequencing project: providing services to taxonomists for standard genome sequencing and annotation.</title>
        <authorList>
            <consortium name="The Broad Institute Genomics Platform"/>
            <consortium name="The Broad Institute Genome Sequencing Center for Infectious Disease"/>
            <person name="Wu L."/>
            <person name="Ma J."/>
        </authorList>
    </citation>
    <scope>NUCLEOTIDE SEQUENCE [LARGE SCALE GENOMIC DNA]</scope>
    <source>
        <strain evidence="5">NBRC 108894</strain>
    </source>
</reference>
<dbReference type="PANTHER" id="PTHR11113">
    <property type="entry name" value="N-ACETYLGLUCOSAMINE-6-PHOSPHATE DEACETYLASE"/>
    <property type="match status" value="1"/>
</dbReference>
<name>A0ABQ6K1A7_9MICO</name>
<comment type="similarity">
    <text evidence="1">Belongs to the metallo-dependent hydrolases superfamily. NagA family.</text>
</comment>
<evidence type="ECO:0000313" key="5">
    <source>
        <dbReference type="Proteomes" id="UP001157034"/>
    </source>
</evidence>
<gene>
    <name evidence="4" type="ORF">GCM10025881_09030</name>
</gene>
<dbReference type="RefSeq" id="WP_284253094.1">
    <property type="nucleotide sequence ID" value="NZ_BSVB01000001.1"/>
</dbReference>
<dbReference type="Gene3D" id="2.30.40.10">
    <property type="entry name" value="Urease, subunit C, domain 1"/>
    <property type="match status" value="1"/>
</dbReference>
<sequence length="223" mass="23234">MFAHLLEAAGGYTRLVTIAPELPGALELISRHDEVRFALGHTDADGDAFAAGIDAGARHVTHLYNAMPPLEHRRPGPVARALLDERVSVELIVDGIHLAPDAVRLAIRAAGPERVTFVTDASAAAGLGDGHYDVAGREIDVVDGAARLTGTTTLAGSTLTLAAAVERAVSQLGVPIADAVRMASTTPADRMGWTDRGRLVAGARAHLLALDDRGRLLRVLAAG</sequence>
<evidence type="ECO:0000256" key="1">
    <source>
        <dbReference type="ARBA" id="ARBA00010716"/>
    </source>
</evidence>
<evidence type="ECO:0000313" key="4">
    <source>
        <dbReference type="EMBL" id="GMA94079.1"/>
    </source>
</evidence>
<keyword evidence="2" id="KW-0378">Hydrolase</keyword>
<dbReference type="InterPro" id="IPR006680">
    <property type="entry name" value="Amidohydro-rel"/>
</dbReference>
<comment type="caution">
    <text evidence="4">The sequence shown here is derived from an EMBL/GenBank/DDBJ whole genome shotgun (WGS) entry which is preliminary data.</text>
</comment>
<dbReference type="Proteomes" id="UP001157034">
    <property type="component" value="Unassembled WGS sequence"/>
</dbReference>
<dbReference type="InterPro" id="IPR011059">
    <property type="entry name" value="Metal-dep_hydrolase_composite"/>
</dbReference>
<proteinExistence type="inferred from homology"/>
<dbReference type="InterPro" id="IPR032466">
    <property type="entry name" value="Metal_Hydrolase"/>
</dbReference>
<dbReference type="SUPFAM" id="SSF51556">
    <property type="entry name" value="Metallo-dependent hydrolases"/>
    <property type="match status" value="1"/>
</dbReference>
<keyword evidence="5" id="KW-1185">Reference proteome</keyword>
<evidence type="ECO:0000259" key="3">
    <source>
        <dbReference type="Pfam" id="PF01979"/>
    </source>
</evidence>
<dbReference type="Gene3D" id="3.20.20.140">
    <property type="entry name" value="Metal-dependent hydrolases"/>
    <property type="match status" value="1"/>
</dbReference>
<accession>A0ABQ6K1A7</accession>
<evidence type="ECO:0000256" key="2">
    <source>
        <dbReference type="ARBA" id="ARBA00022801"/>
    </source>
</evidence>
<feature type="domain" description="Amidohydrolase-related" evidence="3">
    <location>
        <begin position="38"/>
        <end position="212"/>
    </location>
</feature>
<dbReference type="EMBL" id="BSVB01000001">
    <property type="protein sequence ID" value="GMA94079.1"/>
    <property type="molecule type" value="Genomic_DNA"/>
</dbReference>
<dbReference type="Pfam" id="PF01979">
    <property type="entry name" value="Amidohydro_1"/>
    <property type="match status" value="1"/>
</dbReference>